<evidence type="ECO:0000313" key="2">
    <source>
        <dbReference type="Proteomes" id="UP000317940"/>
    </source>
</evidence>
<protein>
    <submittedName>
        <fullName evidence="1">Uncharacterized protein</fullName>
    </submittedName>
</protein>
<dbReference type="Proteomes" id="UP000317940">
    <property type="component" value="Unassembled WGS sequence"/>
</dbReference>
<sequence length="150" mass="16110">MATRRIEARGWSVQIAVGATPTWTPVAGLKSLTYNPGDKATQTDATDFDSQGQYEEVVLQRGATMKLDGTRRIDPATGLPDPGQGALDALAQGLGDTSTGQIRFRYRTETQWRVWTVTATAAEQGGATNDLSKWGMVLTRCGAETYVSAP</sequence>
<comment type="caution">
    <text evidence="1">The sequence shown here is derived from an EMBL/GenBank/DDBJ whole genome shotgun (WGS) entry which is preliminary data.</text>
</comment>
<reference evidence="1 2" key="1">
    <citation type="submission" date="2019-06" db="EMBL/GenBank/DDBJ databases">
        <title>Sequencing the genomes of 1000 actinobacteria strains.</title>
        <authorList>
            <person name="Klenk H.-P."/>
        </authorList>
    </citation>
    <scope>NUCLEOTIDE SEQUENCE [LARGE SCALE GENOMIC DNA]</scope>
    <source>
        <strain evidence="1 2">DSM 44826</strain>
    </source>
</reference>
<proteinExistence type="predicted"/>
<name>A0A561UKM3_9ACTN</name>
<accession>A0A561UKM3</accession>
<dbReference type="NCBIfam" id="NF047353">
    <property type="entry name" value="tube_lmo2291"/>
    <property type="match status" value="1"/>
</dbReference>
<dbReference type="EMBL" id="VIWT01000001">
    <property type="protein sequence ID" value="TWF99910.1"/>
    <property type="molecule type" value="Genomic_DNA"/>
</dbReference>
<dbReference type="AlphaFoldDB" id="A0A561UKM3"/>
<evidence type="ECO:0000313" key="1">
    <source>
        <dbReference type="EMBL" id="TWF99910.1"/>
    </source>
</evidence>
<dbReference type="RefSeq" id="WP_145906089.1">
    <property type="nucleotide sequence ID" value="NZ_BAAAMZ010000021.1"/>
</dbReference>
<keyword evidence="2" id="KW-1185">Reference proteome</keyword>
<organism evidence="1 2">
    <name type="scientific">Kitasatospora viridis</name>
    <dbReference type="NCBI Taxonomy" id="281105"/>
    <lineage>
        <taxon>Bacteria</taxon>
        <taxon>Bacillati</taxon>
        <taxon>Actinomycetota</taxon>
        <taxon>Actinomycetes</taxon>
        <taxon>Kitasatosporales</taxon>
        <taxon>Streptomycetaceae</taxon>
        <taxon>Kitasatospora</taxon>
    </lineage>
</organism>
<dbReference type="OrthoDB" id="3531027at2"/>
<gene>
    <name evidence="1" type="ORF">FHX73_113770</name>
</gene>